<accession>A0A0G1CMG6</accession>
<protein>
    <submittedName>
        <fullName evidence="1">Uncharacterized protein</fullName>
    </submittedName>
</protein>
<organism evidence="1 2">
    <name type="scientific">Candidatus Gottesmanbacteria bacterium GW2011_GWB1_43_11</name>
    <dbReference type="NCBI Taxonomy" id="1618446"/>
    <lineage>
        <taxon>Bacteria</taxon>
        <taxon>Candidatus Gottesmaniibacteriota</taxon>
    </lineage>
</organism>
<evidence type="ECO:0000313" key="2">
    <source>
        <dbReference type="Proteomes" id="UP000034050"/>
    </source>
</evidence>
<comment type="caution">
    <text evidence="1">The sequence shown here is derived from an EMBL/GenBank/DDBJ whole genome shotgun (WGS) entry which is preliminary data.</text>
</comment>
<proteinExistence type="predicted"/>
<dbReference type="AlphaFoldDB" id="A0A0G1CMG6"/>
<sequence length="270" mass="32177">MDELALSFAQEALKRAFNDWEKIIRRKENALIVYPPRMDRHYQVPRFIHIYHAQYSLIQVNLESTRIEDGVEWNEWVAKNGYLNKNHNCVFLILDAECLFSERRHLLGSFVEFYHKYHTPFLLFSEKYPYTAIPAAFMQNLFWYPLYQKSDIFSFVSYLEKKFGVKLTSDIKQKIWQECGGLPWFVKQVVRFIAAKREGDPFDHEELWWKVKEFFYSFDPLEQKILEEVAVGKQVNASPQLTCLQKTAVVDSRGEITLSLVSKYLKKNYR</sequence>
<gene>
    <name evidence="1" type="ORF">UV61_C0008G0130</name>
</gene>
<evidence type="ECO:0000313" key="1">
    <source>
        <dbReference type="EMBL" id="KKS86677.1"/>
    </source>
</evidence>
<name>A0A0G1CMG6_9BACT</name>
<dbReference type="EMBL" id="LCFD01000008">
    <property type="protein sequence ID" value="KKS86677.1"/>
    <property type="molecule type" value="Genomic_DNA"/>
</dbReference>
<dbReference type="STRING" id="1618446.UV61_C0008G0130"/>
<reference evidence="1 2" key="1">
    <citation type="journal article" date="2015" name="Nature">
        <title>rRNA introns, odd ribosomes, and small enigmatic genomes across a large radiation of phyla.</title>
        <authorList>
            <person name="Brown C.T."/>
            <person name="Hug L.A."/>
            <person name="Thomas B.C."/>
            <person name="Sharon I."/>
            <person name="Castelle C.J."/>
            <person name="Singh A."/>
            <person name="Wilkins M.J."/>
            <person name="Williams K.H."/>
            <person name="Banfield J.F."/>
        </authorList>
    </citation>
    <scope>NUCLEOTIDE SEQUENCE [LARGE SCALE GENOMIC DNA]</scope>
</reference>
<dbReference type="Proteomes" id="UP000034050">
    <property type="component" value="Unassembled WGS sequence"/>
</dbReference>